<dbReference type="AlphaFoldDB" id="A0A1H0A4T3"/>
<dbReference type="RefSeq" id="WP_089700160.1">
    <property type="nucleotide sequence ID" value="NZ_FNHL01000009.1"/>
</dbReference>
<organism evidence="1 2">
    <name type="scientific">Halogranum gelatinilyticum</name>
    <dbReference type="NCBI Taxonomy" id="660521"/>
    <lineage>
        <taxon>Archaea</taxon>
        <taxon>Methanobacteriati</taxon>
        <taxon>Methanobacteriota</taxon>
        <taxon>Stenosarchaea group</taxon>
        <taxon>Halobacteria</taxon>
        <taxon>Halobacteriales</taxon>
        <taxon>Haloferacaceae</taxon>
    </lineage>
</organism>
<evidence type="ECO:0000313" key="1">
    <source>
        <dbReference type="EMBL" id="SDN28649.1"/>
    </source>
</evidence>
<name>A0A1H0A4T3_9EURY</name>
<keyword evidence="2" id="KW-1185">Reference proteome</keyword>
<proteinExistence type="predicted"/>
<accession>A0A1H0A4T3</accession>
<dbReference type="STRING" id="660521.SAMN04487949_3833"/>
<dbReference type="Proteomes" id="UP000199451">
    <property type="component" value="Unassembled WGS sequence"/>
</dbReference>
<dbReference type="OrthoDB" id="280272at2157"/>
<dbReference type="EMBL" id="FNHL01000009">
    <property type="protein sequence ID" value="SDN28649.1"/>
    <property type="molecule type" value="Genomic_DNA"/>
</dbReference>
<reference evidence="2" key="1">
    <citation type="submission" date="2016-10" db="EMBL/GenBank/DDBJ databases">
        <authorList>
            <person name="Varghese N."/>
            <person name="Submissions S."/>
        </authorList>
    </citation>
    <scope>NUCLEOTIDE SEQUENCE [LARGE SCALE GENOMIC DNA]</scope>
    <source>
        <strain evidence="2">CGMCC 1.10119</strain>
    </source>
</reference>
<gene>
    <name evidence="1" type="ORF">SAMN04487949_3833</name>
</gene>
<sequence length="64" mass="6632">MGLISVSCPACGASTYLSLPTGRRFVTAEPGEGDEGRAGLEEMTATCDACETAFPVIHGPEQNE</sequence>
<evidence type="ECO:0000313" key="2">
    <source>
        <dbReference type="Proteomes" id="UP000199451"/>
    </source>
</evidence>
<protein>
    <submittedName>
        <fullName evidence="1">Uncharacterized protein</fullName>
    </submittedName>
</protein>